<dbReference type="RefSeq" id="WP_008610782.1">
    <property type="nucleotide sequence ID" value="NZ_QOVM01000005.1"/>
</dbReference>
<accession>A0A4Q0P589</accession>
<protein>
    <submittedName>
        <fullName evidence="2">Uncharacterized protein</fullName>
    </submittedName>
</protein>
<evidence type="ECO:0000313" key="3">
    <source>
        <dbReference type="Proteomes" id="UP000289238"/>
    </source>
</evidence>
<comment type="caution">
    <text evidence="2">The sequence shown here is derived from an EMBL/GenBank/DDBJ whole genome shotgun (WGS) entry which is preliminary data.</text>
</comment>
<dbReference type="EMBL" id="QOVM01000005">
    <property type="protein sequence ID" value="RXG21581.1"/>
    <property type="molecule type" value="Genomic_DNA"/>
</dbReference>
<keyword evidence="1" id="KW-0812">Transmembrane</keyword>
<feature type="transmembrane region" description="Helical" evidence="1">
    <location>
        <begin position="21"/>
        <end position="42"/>
    </location>
</feature>
<keyword evidence="1" id="KW-0472">Membrane</keyword>
<organism evidence="2 3">
    <name type="scientific">Leeuwenhoekiella aequorea</name>
    <dbReference type="NCBI Taxonomy" id="283736"/>
    <lineage>
        <taxon>Bacteria</taxon>
        <taxon>Pseudomonadati</taxon>
        <taxon>Bacteroidota</taxon>
        <taxon>Flavobacteriia</taxon>
        <taxon>Flavobacteriales</taxon>
        <taxon>Flavobacteriaceae</taxon>
        <taxon>Leeuwenhoekiella</taxon>
    </lineage>
</organism>
<dbReference type="AlphaFoldDB" id="A0A4Q0P589"/>
<proteinExistence type="predicted"/>
<gene>
    <name evidence="2" type="ORF">DSM00_2430</name>
</gene>
<keyword evidence="1" id="KW-1133">Transmembrane helix</keyword>
<evidence type="ECO:0000313" key="2">
    <source>
        <dbReference type="EMBL" id="RXG21581.1"/>
    </source>
</evidence>
<sequence>MKDCCKTGSETKQKRSGFKKWFNYTIYAIIAIIVIGVLILQLTGD</sequence>
<name>A0A4Q0P589_9FLAO</name>
<reference evidence="2 3" key="1">
    <citation type="submission" date="2018-07" db="EMBL/GenBank/DDBJ databases">
        <title>Leeuwenhoekiella genomics.</title>
        <authorList>
            <person name="Tahon G."/>
            <person name="Willems A."/>
        </authorList>
    </citation>
    <scope>NUCLEOTIDE SEQUENCE [LARGE SCALE GENOMIC DNA]</scope>
    <source>
        <strain evidence="2 3">LMG 22550</strain>
    </source>
</reference>
<evidence type="ECO:0000256" key="1">
    <source>
        <dbReference type="SAM" id="Phobius"/>
    </source>
</evidence>
<dbReference type="Proteomes" id="UP000289238">
    <property type="component" value="Unassembled WGS sequence"/>
</dbReference>
<keyword evidence="3" id="KW-1185">Reference proteome</keyword>